<keyword evidence="1" id="KW-1133">Transmembrane helix</keyword>
<gene>
    <name evidence="2" type="ORF">BpHYR1_004266</name>
</gene>
<name>A0A3M7QAI8_BRAPC</name>
<dbReference type="AlphaFoldDB" id="A0A3M7QAI8"/>
<reference evidence="2 3" key="1">
    <citation type="journal article" date="2018" name="Sci. Rep.">
        <title>Genomic signatures of local adaptation to the degree of environmental predictability in rotifers.</title>
        <authorList>
            <person name="Franch-Gras L."/>
            <person name="Hahn C."/>
            <person name="Garcia-Roger E.M."/>
            <person name="Carmona M.J."/>
            <person name="Serra M."/>
            <person name="Gomez A."/>
        </authorList>
    </citation>
    <scope>NUCLEOTIDE SEQUENCE [LARGE SCALE GENOMIC DNA]</scope>
    <source>
        <strain evidence="2">HYR1</strain>
    </source>
</reference>
<keyword evidence="1" id="KW-0812">Transmembrane</keyword>
<keyword evidence="1" id="KW-0472">Membrane</keyword>
<protein>
    <submittedName>
        <fullName evidence="2">Uncharacterized protein</fullName>
    </submittedName>
</protein>
<comment type="caution">
    <text evidence="2">The sequence shown here is derived from an EMBL/GenBank/DDBJ whole genome shotgun (WGS) entry which is preliminary data.</text>
</comment>
<proteinExistence type="predicted"/>
<evidence type="ECO:0000313" key="2">
    <source>
        <dbReference type="EMBL" id="RNA08174.1"/>
    </source>
</evidence>
<dbReference type="Proteomes" id="UP000276133">
    <property type="component" value="Unassembled WGS sequence"/>
</dbReference>
<sequence length="103" mass="11954">MASTDKNLRPRGDDLKMDLIILSKRYFGPNNTFLNFKLNTNTAFLIIFNIILIYVCIYFESFEFNIYIFNLLFNFLCSSNLRPEISGATRLKAYDLFAIGTEA</sequence>
<organism evidence="2 3">
    <name type="scientific">Brachionus plicatilis</name>
    <name type="common">Marine rotifer</name>
    <name type="synonym">Brachionus muelleri</name>
    <dbReference type="NCBI Taxonomy" id="10195"/>
    <lineage>
        <taxon>Eukaryota</taxon>
        <taxon>Metazoa</taxon>
        <taxon>Spiralia</taxon>
        <taxon>Gnathifera</taxon>
        <taxon>Rotifera</taxon>
        <taxon>Eurotatoria</taxon>
        <taxon>Monogononta</taxon>
        <taxon>Pseudotrocha</taxon>
        <taxon>Ploima</taxon>
        <taxon>Brachionidae</taxon>
        <taxon>Brachionus</taxon>
    </lineage>
</organism>
<evidence type="ECO:0000256" key="1">
    <source>
        <dbReference type="SAM" id="Phobius"/>
    </source>
</evidence>
<feature type="transmembrane region" description="Helical" evidence="1">
    <location>
        <begin position="42"/>
        <end position="59"/>
    </location>
</feature>
<accession>A0A3M7QAI8</accession>
<evidence type="ECO:0000313" key="3">
    <source>
        <dbReference type="Proteomes" id="UP000276133"/>
    </source>
</evidence>
<dbReference type="EMBL" id="REGN01006830">
    <property type="protein sequence ID" value="RNA08174.1"/>
    <property type="molecule type" value="Genomic_DNA"/>
</dbReference>
<keyword evidence="3" id="KW-1185">Reference proteome</keyword>